<feature type="transmembrane region" description="Helical" evidence="6">
    <location>
        <begin position="127"/>
        <end position="146"/>
    </location>
</feature>
<reference evidence="8 9" key="1">
    <citation type="submission" date="2023-10" db="EMBL/GenBank/DDBJ databases">
        <authorList>
            <person name="Maclean D."/>
            <person name="Macfadyen A."/>
        </authorList>
    </citation>
    <scope>NUCLEOTIDE SEQUENCE [LARGE SCALE GENOMIC DNA]</scope>
</reference>
<evidence type="ECO:0000256" key="6">
    <source>
        <dbReference type="RuleBase" id="RU371123"/>
    </source>
</evidence>
<keyword evidence="6" id="KW-0472">Membrane</keyword>
<dbReference type="Pfam" id="PF04777">
    <property type="entry name" value="Evr1_Alr"/>
    <property type="match status" value="1"/>
</dbReference>
<dbReference type="InterPro" id="IPR017905">
    <property type="entry name" value="ERV/ALR_sulphydryl_oxidase"/>
</dbReference>
<proteinExistence type="predicted"/>
<evidence type="ECO:0000313" key="8">
    <source>
        <dbReference type="EMBL" id="CAK0767073.1"/>
    </source>
</evidence>
<comment type="cofactor">
    <cofactor evidence="1 6">
        <name>FAD</name>
        <dbReference type="ChEBI" id="CHEBI:57692"/>
    </cofactor>
</comment>
<dbReference type="PANTHER" id="PTHR12645:SF0">
    <property type="entry name" value="FAD-LINKED SULFHYDRYL OXIDASE ALR"/>
    <property type="match status" value="1"/>
</dbReference>
<name>A0AAV1HZP7_9CHLO</name>
<dbReference type="GO" id="GO:0005739">
    <property type="term" value="C:mitochondrion"/>
    <property type="evidence" value="ECO:0007669"/>
    <property type="project" value="TreeGrafter"/>
</dbReference>
<evidence type="ECO:0000256" key="1">
    <source>
        <dbReference type="ARBA" id="ARBA00001974"/>
    </source>
</evidence>
<dbReference type="GO" id="GO:0016971">
    <property type="term" value="F:flavin-dependent sulfhydryl oxidase activity"/>
    <property type="evidence" value="ECO:0007669"/>
    <property type="project" value="InterPro"/>
</dbReference>
<evidence type="ECO:0000313" key="9">
    <source>
        <dbReference type="Proteomes" id="UP001314263"/>
    </source>
</evidence>
<accession>A0AAV1HZP7</accession>
<sequence>MNTGVNPRKPAWGSSAWIFLHSVAYNYPDRPTPAIADAHKTFFSSLAHVLPCRWCRESYGKYIRALPIEPALRNRRTLCDWLYRIHNMTNAKLGKTGPSLREVDAYYEAMRADDRDSLQLTKGSVPLLGKVLASIFVAVLIIVLVWSGTKSRRR</sequence>
<dbReference type="Gene3D" id="1.20.120.310">
    <property type="entry name" value="ERV/ALR sulfhydryl oxidase domain"/>
    <property type="match status" value="1"/>
</dbReference>
<keyword evidence="6" id="KW-1133">Transmembrane helix</keyword>
<dbReference type="AlphaFoldDB" id="A0AAV1HZP7"/>
<dbReference type="Proteomes" id="UP001314263">
    <property type="component" value="Unassembled WGS sequence"/>
</dbReference>
<evidence type="ECO:0000256" key="3">
    <source>
        <dbReference type="ARBA" id="ARBA00022827"/>
    </source>
</evidence>
<dbReference type="EMBL" id="CAUYUE010000004">
    <property type="protein sequence ID" value="CAK0767073.1"/>
    <property type="molecule type" value="Genomic_DNA"/>
</dbReference>
<keyword evidence="5" id="KW-1015">Disulfide bond</keyword>
<keyword evidence="4 6" id="KW-0560">Oxidoreductase</keyword>
<keyword evidence="3 6" id="KW-0274">FAD</keyword>
<dbReference type="PROSITE" id="PS51324">
    <property type="entry name" value="ERV_ALR"/>
    <property type="match status" value="1"/>
</dbReference>
<keyword evidence="2 6" id="KW-0285">Flavoprotein</keyword>
<dbReference type="SUPFAM" id="SSF69000">
    <property type="entry name" value="FAD-dependent thiol oxidase"/>
    <property type="match status" value="1"/>
</dbReference>
<dbReference type="PANTHER" id="PTHR12645">
    <property type="entry name" value="ALR/ERV"/>
    <property type="match status" value="1"/>
</dbReference>
<keyword evidence="9" id="KW-1185">Reference proteome</keyword>
<dbReference type="InterPro" id="IPR036774">
    <property type="entry name" value="ERV/ALR_sulphydryl_oxid_sf"/>
</dbReference>
<dbReference type="GO" id="GO:0050660">
    <property type="term" value="F:flavin adenine dinucleotide binding"/>
    <property type="evidence" value="ECO:0007669"/>
    <property type="project" value="TreeGrafter"/>
</dbReference>
<protein>
    <recommendedName>
        <fullName evidence="6">Sulfhydryl oxidase</fullName>
        <ecNumber evidence="6">1.8.3.2</ecNumber>
    </recommendedName>
</protein>
<comment type="catalytic activity">
    <reaction evidence="6">
        <text>2 R'C(R)SH + O2 = R'C(R)S-S(R)CR' + H2O2</text>
        <dbReference type="Rhea" id="RHEA:17357"/>
        <dbReference type="ChEBI" id="CHEBI:15379"/>
        <dbReference type="ChEBI" id="CHEBI:16240"/>
        <dbReference type="ChEBI" id="CHEBI:16520"/>
        <dbReference type="ChEBI" id="CHEBI:17412"/>
        <dbReference type="EC" id="1.8.3.2"/>
    </reaction>
</comment>
<dbReference type="InterPro" id="IPR039799">
    <property type="entry name" value="ALR/ERV"/>
</dbReference>
<feature type="domain" description="ERV/ALR sulfhydryl oxidase" evidence="7">
    <location>
        <begin position="3"/>
        <end position="107"/>
    </location>
</feature>
<evidence type="ECO:0000256" key="4">
    <source>
        <dbReference type="ARBA" id="ARBA00023002"/>
    </source>
</evidence>
<comment type="caution">
    <text evidence="8">The sequence shown here is derived from an EMBL/GenBank/DDBJ whole genome shotgun (WGS) entry which is preliminary data.</text>
</comment>
<evidence type="ECO:0000256" key="5">
    <source>
        <dbReference type="ARBA" id="ARBA00023157"/>
    </source>
</evidence>
<evidence type="ECO:0000259" key="7">
    <source>
        <dbReference type="PROSITE" id="PS51324"/>
    </source>
</evidence>
<dbReference type="EC" id="1.8.3.2" evidence="6"/>
<keyword evidence="6" id="KW-0812">Transmembrane</keyword>
<organism evidence="8 9">
    <name type="scientific">Coccomyxa viridis</name>
    <dbReference type="NCBI Taxonomy" id="1274662"/>
    <lineage>
        <taxon>Eukaryota</taxon>
        <taxon>Viridiplantae</taxon>
        <taxon>Chlorophyta</taxon>
        <taxon>core chlorophytes</taxon>
        <taxon>Trebouxiophyceae</taxon>
        <taxon>Trebouxiophyceae incertae sedis</taxon>
        <taxon>Coccomyxaceae</taxon>
        <taxon>Coccomyxa</taxon>
    </lineage>
</organism>
<gene>
    <name evidence="8" type="ORF">CVIRNUC_003424</name>
</gene>
<evidence type="ECO:0000256" key="2">
    <source>
        <dbReference type="ARBA" id="ARBA00022630"/>
    </source>
</evidence>